<accession>A0AAD4LE31</accession>
<evidence type="ECO:0000313" key="3">
    <source>
        <dbReference type="Proteomes" id="UP001201163"/>
    </source>
</evidence>
<dbReference type="EMBL" id="JAKELL010000057">
    <property type="protein sequence ID" value="KAH8986139.1"/>
    <property type="molecule type" value="Genomic_DNA"/>
</dbReference>
<dbReference type="PROSITE" id="PS50181">
    <property type="entry name" value="FBOX"/>
    <property type="match status" value="1"/>
</dbReference>
<sequence length="279" mass="31510">MVVRSECSPLRCCGAGSESFSFLSSDHKVRRYSEDSATPQLLREARGSYTCYSRHQRDKWWLRYAILYQHSGSPPVSLRPSSMSTNSSGTITGLPTELLIRIFAQLPLEDLLSVQHTCRRFRDVVSGSATLQYFLRTKINLLEDQAPDLSLHERVAFLKHHETAWNNLQLNEFTRFSTEVSKARYILQDGYLIYNAVTNPSRYGYIDLYSSPARPNAEAPWTHISLEALRPLSDIVFAVDLNLVVAISKSGQDGLPEASFLEFTTGAPHPLSLLYTTWG</sequence>
<feature type="domain" description="F-box" evidence="1">
    <location>
        <begin position="88"/>
        <end position="137"/>
    </location>
</feature>
<keyword evidence="3" id="KW-1185">Reference proteome</keyword>
<name>A0AAD4LE31_9AGAM</name>
<dbReference type="Pfam" id="PF12937">
    <property type="entry name" value="F-box-like"/>
    <property type="match status" value="1"/>
</dbReference>
<reference evidence="2" key="1">
    <citation type="submission" date="2022-01" db="EMBL/GenBank/DDBJ databases">
        <title>Comparative genomics reveals a dynamic genome evolution in the ectomycorrhizal milk-cap (Lactarius) mushrooms.</title>
        <authorList>
            <consortium name="DOE Joint Genome Institute"/>
            <person name="Lebreton A."/>
            <person name="Tang N."/>
            <person name="Kuo A."/>
            <person name="LaButti K."/>
            <person name="Drula E."/>
            <person name="Barry K."/>
            <person name="Clum A."/>
            <person name="Lipzen A."/>
            <person name="Mousain D."/>
            <person name="Ng V."/>
            <person name="Wang R."/>
            <person name="Wang X."/>
            <person name="Dai Y."/>
            <person name="Henrissat B."/>
            <person name="Grigoriev I.V."/>
            <person name="Guerin-Laguette A."/>
            <person name="Yu F."/>
            <person name="Martin F.M."/>
        </authorList>
    </citation>
    <scope>NUCLEOTIDE SEQUENCE</scope>
    <source>
        <strain evidence="2">QP</strain>
    </source>
</reference>
<comment type="caution">
    <text evidence="2">The sequence shown here is derived from an EMBL/GenBank/DDBJ whole genome shotgun (WGS) entry which is preliminary data.</text>
</comment>
<dbReference type="AlphaFoldDB" id="A0AAD4LE31"/>
<dbReference type="Gene3D" id="1.20.1280.50">
    <property type="match status" value="1"/>
</dbReference>
<evidence type="ECO:0000259" key="1">
    <source>
        <dbReference type="PROSITE" id="PS50181"/>
    </source>
</evidence>
<proteinExistence type="predicted"/>
<dbReference type="InterPro" id="IPR036047">
    <property type="entry name" value="F-box-like_dom_sf"/>
</dbReference>
<gene>
    <name evidence="2" type="ORF">EDB92DRAFT_1288316</name>
</gene>
<evidence type="ECO:0000313" key="2">
    <source>
        <dbReference type="EMBL" id="KAH8986139.1"/>
    </source>
</evidence>
<organism evidence="2 3">
    <name type="scientific">Lactarius akahatsu</name>
    <dbReference type="NCBI Taxonomy" id="416441"/>
    <lineage>
        <taxon>Eukaryota</taxon>
        <taxon>Fungi</taxon>
        <taxon>Dikarya</taxon>
        <taxon>Basidiomycota</taxon>
        <taxon>Agaricomycotina</taxon>
        <taxon>Agaricomycetes</taxon>
        <taxon>Russulales</taxon>
        <taxon>Russulaceae</taxon>
        <taxon>Lactarius</taxon>
    </lineage>
</organism>
<dbReference type="SMART" id="SM00256">
    <property type="entry name" value="FBOX"/>
    <property type="match status" value="1"/>
</dbReference>
<dbReference type="InterPro" id="IPR001810">
    <property type="entry name" value="F-box_dom"/>
</dbReference>
<protein>
    <recommendedName>
        <fullName evidence="1">F-box domain-containing protein</fullName>
    </recommendedName>
</protein>
<dbReference type="SUPFAM" id="SSF81383">
    <property type="entry name" value="F-box domain"/>
    <property type="match status" value="1"/>
</dbReference>
<dbReference type="Proteomes" id="UP001201163">
    <property type="component" value="Unassembled WGS sequence"/>
</dbReference>